<evidence type="ECO:0000313" key="1">
    <source>
        <dbReference type="EMBL" id="MXQ55005.1"/>
    </source>
</evidence>
<evidence type="ECO:0000313" key="2">
    <source>
        <dbReference type="Proteomes" id="UP000430692"/>
    </source>
</evidence>
<sequence length="118" mass="14040">MTSRKKLAQKIIEQIRNNLDQITDPNDAKMRTEVLDRLKSAGIIINMHSSRFLRISNRRRTGDEHYQVQMNMVRSWPVDEQMEYYLGAILNMMHYYDVSRQSLLRLVNDLNEVVIRSN</sequence>
<dbReference type="Proteomes" id="UP000430692">
    <property type="component" value="Unassembled WGS sequence"/>
</dbReference>
<gene>
    <name evidence="1" type="ORF">GSM42_15030</name>
</gene>
<keyword evidence="2" id="KW-1185">Reference proteome</keyword>
<accession>A0A6I4VYG8</accession>
<dbReference type="AlphaFoldDB" id="A0A6I4VYG8"/>
<dbReference type="RefSeq" id="WP_160802361.1">
    <property type="nucleotide sequence ID" value="NZ_WUUL01000011.1"/>
</dbReference>
<proteinExistence type="predicted"/>
<reference evidence="1 2" key="1">
    <citation type="submission" date="2019-12" db="EMBL/GenBank/DDBJ databases">
        <title>Whole-genome analyses of novel actinobacteria.</title>
        <authorList>
            <person name="Sahin N."/>
            <person name="Saygin H."/>
        </authorList>
    </citation>
    <scope>NUCLEOTIDE SEQUENCE [LARGE SCALE GENOMIC DNA]</scope>
    <source>
        <strain evidence="1 2">KC615</strain>
    </source>
</reference>
<protein>
    <submittedName>
        <fullName evidence="1">Uncharacterized protein</fullName>
    </submittedName>
</protein>
<comment type="caution">
    <text evidence="1">The sequence shown here is derived from an EMBL/GenBank/DDBJ whole genome shotgun (WGS) entry which is preliminary data.</text>
</comment>
<dbReference type="EMBL" id="WUUL01000011">
    <property type="protein sequence ID" value="MXQ55005.1"/>
    <property type="molecule type" value="Genomic_DNA"/>
</dbReference>
<organism evidence="1 2">
    <name type="scientific">Shimazuella alba</name>
    <dbReference type="NCBI Taxonomy" id="2690964"/>
    <lineage>
        <taxon>Bacteria</taxon>
        <taxon>Bacillati</taxon>
        <taxon>Bacillota</taxon>
        <taxon>Bacilli</taxon>
        <taxon>Bacillales</taxon>
        <taxon>Thermoactinomycetaceae</taxon>
        <taxon>Shimazuella</taxon>
    </lineage>
</organism>
<name>A0A6I4VYG8_9BACL</name>